<dbReference type="GO" id="GO:0005789">
    <property type="term" value="C:endoplasmic reticulum membrane"/>
    <property type="evidence" value="ECO:0007669"/>
    <property type="project" value="TreeGrafter"/>
</dbReference>
<feature type="region of interest" description="Disordered" evidence="3">
    <location>
        <begin position="27"/>
        <end position="157"/>
    </location>
</feature>
<dbReference type="GO" id="GO:0035459">
    <property type="term" value="P:vesicle cargo loading"/>
    <property type="evidence" value="ECO:0007669"/>
    <property type="project" value="TreeGrafter"/>
</dbReference>
<evidence type="ECO:0000256" key="2">
    <source>
        <dbReference type="SAM" id="Coils"/>
    </source>
</evidence>
<keyword evidence="5" id="KW-1185">Reference proteome</keyword>
<proteinExistence type="predicted"/>
<organism evidence="4 5">
    <name type="scientific">Dissostichus mawsoni</name>
    <name type="common">Antarctic cod</name>
    <dbReference type="NCBI Taxonomy" id="36200"/>
    <lineage>
        <taxon>Eukaryota</taxon>
        <taxon>Metazoa</taxon>
        <taxon>Chordata</taxon>
        <taxon>Craniata</taxon>
        <taxon>Vertebrata</taxon>
        <taxon>Euteleostomi</taxon>
        <taxon>Actinopterygii</taxon>
        <taxon>Neopterygii</taxon>
        <taxon>Teleostei</taxon>
        <taxon>Neoteleostei</taxon>
        <taxon>Acanthomorphata</taxon>
        <taxon>Eupercaria</taxon>
        <taxon>Perciformes</taxon>
        <taxon>Notothenioidei</taxon>
        <taxon>Nototheniidae</taxon>
        <taxon>Dissostichus</taxon>
    </lineage>
</organism>
<dbReference type="Proteomes" id="UP000518266">
    <property type="component" value="Unassembled WGS sequence"/>
</dbReference>
<feature type="compositionally biased region" description="Polar residues" evidence="3">
    <location>
        <begin position="755"/>
        <end position="764"/>
    </location>
</feature>
<accession>A0A7J5Y512</accession>
<dbReference type="GO" id="GO:0070971">
    <property type="term" value="C:endoplasmic reticulum exit site"/>
    <property type="evidence" value="ECO:0007669"/>
    <property type="project" value="TreeGrafter"/>
</dbReference>
<feature type="region of interest" description="Disordered" evidence="3">
    <location>
        <begin position="889"/>
        <end position="1038"/>
    </location>
</feature>
<name>A0A7J5Y512_DISMA</name>
<evidence type="ECO:0000313" key="4">
    <source>
        <dbReference type="EMBL" id="KAF3844470.1"/>
    </source>
</evidence>
<dbReference type="GO" id="GO:0009306">
    <property type="term" value="P:protein secretion"/>
    <property type="evidence" value="ECO:0007669"/>
    <property type="project" value="TreeGrafter"/>
</dbReference>
<feature type="region of interest" description="Disordered" evidence="3">
    <location>
        <begin position="669"/>
        <end position="695"/>
    </location>
</feature>
<feature type="coiled-coil region" evidence="2">
    <location>
        <begin position="519"/>
        <end position="631"/>
    </location>
</feature>
<feature type="region of interest" description="Disordered" evidence="3">
    <location>
        <begin position="749"/>
        <end position="776"/>
    </location>
</feature>
<keyword evidence="1 2" id="KW-0175">Coiled coil</keyword>
<feature type="compositionally biased region" description="Polar residues" evidence="3">
    <location>
        <begin position="105"/>
        <end position="114"/>
    </location>
</feature>
<dbReference type="PANTHER" id="PTHR23158">
    <property type="entry name" value="MELANOMA INHIBITORY ACTIVITY-RELATED"/>
    <property type="match status" value="1"/>
</dbReference>
<dbReference type="GO" id="GO:0006888">
    <property type="term" value="P:endoplasmic reticulum to Golgi vesicle-mediated transport"/>
    <property type="evidence" value="ECO:0007669"/>
    <property type="project" value="TreeGrafter"/>
</dbReference>
<comment type="caution">
    <text evidence="4">The sequence shown here is derived from an EMBL/GenBank/DDBJ whole genome shotgun (WGS) entry which is preliminary data.</text>
</comment>
<evidence type="ECO:0000313" key="5">
    <source>
        <dbReference type="Proteomes" id="UP000518266"/>
    </source>
</evidence>
<evidence type="ECO:0000256" key="1">
    <source>
        <dbReference type="ARBA" id="ARBA00023054"/>
    </source>
</evidence>
<feature type="region of interest" description="Disordered" evidence="3">
    <location>
        <begin position="1081"/>
        <end position="1111"/>
    </location>
</feature>
<dbReference type="EMBL" id="JAAKFY010000015">
    <property type="protein sequence ID" value="KAF3844470.1"/>
    <property type="molecule type" value="Genomic_DNA"/>
</dbReference>
<feature type="compositionally biased region" description="Basic and acidic residues" evidence="3">
    <location>
        <begin position="335"/>
        <end position="380"/>
    </location>
</feature>
<feature type="compositionally biased region" description="Pro residues" evidence="3">
    <location>
        <begin position="968"/>
        <end position="978"/>
    </location>
</feature>
<reference evidence="4 5" key="1">
    <citation type="submission" date="2020-03" db="EMBL/GenBank/DDBJ databases">
        <title>Dissostichus mawsoni Genome sequencing and assembly.</title>
        <authorList>
            <person name="Park H."/>
        </authorList>
    </citation>
    <scope>NUCLEOTIDE SEQUENCE [LARGE SCALE GENOMIC DNA]</scope>
    <source>
        <strain evidence="4">DM0001</strain>
        <tissue evidence="4">Muscle</tissue>
    </source>
</reference>
<gene>
    <name evidence="4" type="ORF">F7725_007633</name>
</gene>
<feature type="compositionally biased region" description="Basic and acidic residues" evidence="3">
    <location>
        <begin position="766"/>
        <end position="776"/>
    </location>
</feature>
<feature type="compositionally biased region" description="Pro residues" evidence="3">
    <location>
        <begin position="992"/>
        <end position="1013"/>
    </location>
</feature>
<feature type="compositionally biased region" description="Basic and acidic residues" evidence="3">
    <location>
        <begin position="137"/>
        <end position="153"/>
    </location>
</feature>
<feature type="compositionally biased region" description="Basic and acidic residues" evidence="3">
    <location>
        <begin position="46"/>
        <end position="56"/>
    </location>
</feature>
<sequence length="1111" mass="124251">MEGVKEIEKKEVEQTVQSQFKVEIENNVQFLPDTERDNESPENVEGDIRDKEEEGSLKCPNNLCPQAGQYGFVRAKDGGFRKDESQVDESAEGRFKEIEEKTSLKQENTSQSHGELTDEMSKSIENGEEDSNGESGEDFRAKSDTDQDFRTQHDLTLGPDSSFVEFNINAVQEGFGRAEDGETSLPSPESHLQTKTLTKLYKNLLAHMSDDETTILVELFGPHKLQFLDYILGSLGTVNDDPDNDESILLDIEILLLYHREALVAPSMRFADAPQEDKEKTKALIALQKLEMLLERVRETFKSAEASCVGESCSTRIKDKDQTTEEDLSVGLDDNAPRDDWMKVDKENGRLSGDKGNEMSTEGDRKAEKGQRGEEERVKENQPGSPQPLEGIMKHILDLVHQIAEDSTTHVHAVKELLIWLIVQELTASDRLAIKAVDFQTTAEAYYSIAVEKVKDVVLALPDDIRPGPDLYGLPWEPVIVSGLVGLVTMLLFTCRFYSSVESGGWYDEVESSLRDSGVLAQTQKTEELEVKARQLEESKRELDRDLEELKEQLEQHREHRIEQEKRIAVLEESMTTFEEETKDLQSQEEQAQTTLKVYSMNIFTLALCCSLQLRQQVEGWAERVSELEADMSRCEVAHSGMLQDAATKDERIMSLTDRLLSMKAWDSELEEGEGEEGGEKETSNGTAQNGKGDIIKDTQGHLQKVQKLIYAAKLNADLKSVDEDKDRLFAKLDDEVKAKEDLQVSIKEMESEKSSLQSEAETYSDQEKERMQKEDKLNKADKNIAMAMEELINYRQRAGEMEEELDKTKQSYQTQISAHEKKAHNNWLAARAAERELSDIRRENALFRQNTNCVLHSRFCSSHVDIKLTDTQFKLDALDKDPYALDSLARPLPSPYGPSPLGRPASETRAFLSPPTLMDGPPARLSPRVPRGPMEPPGGQGEMERIGGPHSDSGSISPTWERDRRGPPPGPPGPLGPPGYMFPEPGGPMYRRPPPGALGPLPPPGAFPPGPLHPRDGSTERTTWALGSRSTESPVPVIEGPPLTLIQGWAPPPWWTPHGSDGSDGAPWTTAPHIPHWVFPLLSSPPTQPEPTATPPRLKTPSEQVFHLEL</sequence>
<feature type="compositionally biased region" description="Acidic residues" evidence="3">
    <location>
        <begin position="126"/>
        <end position="136"/>
    </location>
</feature>
<feature type="compositionally biased region" description="Basic and acidic residues" evidence="3">
    <location>
        <begin position="74"/>
        <end position="104"/>
    </location>
</feature>
<feature type="region of interest" description="Disordered" evidence="3">
    <location>
        <begin position="312"/>
        <end position="389"/>
    </location>
</feature>
<dbReference type="AlphaFoldDB" id="A0A7J5Y512"/>
<dbReference type="PANTHER" id="PTHR23158:SF38">
    <property type="entry name" value="MELANOMA INHIBITORY ACTIVITY PROTEIN 2"/>
    <property type="match status" value="1"/>
</dbReference>
<evidence type="ECO:0000256" key="3">
    <source>
        <dbReference type="SAM" id="MobiDB-lite"/>
    </source>
</evidence>
<protein>
    <submittedName>
        <fullName evidence="4">Uncharacterized protein</fullName>
    </submittedName>
</protein>
<dbReference type="InterPro" id="IPR051500">
    <property type="entry name" value="cTAGE_MIA/OTOR"/>
</dbReference>
<dbReference type="Gene3D" id="1.20.5.340">
    <property type="match status" value="1"/>
</dbReference>
<dbReference type="OrthoDB" id="3548878at2759"/>